<keyword evidence="3" id="KW-0479">Metal-binding</keyword>
<comment type="caution">
    <text evidence="7">The sequence shown here is derived from an EMBL/GenBank/DDBJ whole genome shotgun (WGS) entry which is preliminary data.</text>
</comment>
<sequence length="406" mass="45714">MKRRHFVKKGTLISLSALLGTDIVFGTTLPEGYELLGLQDPDPFKMFEKDREMEVLNDKPWNIESKAHLIDDAVTPNKYMFVRNNGIIPENIDEETWSVSFDGESVVNAKTYTLRELKSKFRHYTYQLVLECGGNGRNEFDPPAKGNQWKVGAVSCARWTGVRMKDILEDVGVKDNAVYIGYHSADTHLSGDPDKEPISRGMPIQKAYQEETLLAFKMNGEDIPLVHGFPLRLIAGGWPASVSGKWIRRISIRDKVHDGAKMTGDAYRVPCRPVEPGAKVREEDMCIIESMPVKSLITYPRSGAILEQGRPLQIRGHAWAGELEVVDMEYSIDFGATWKKAKLQKPVNRLAWQQFSASIDFPKTGYYEVWAKATDALGQSQPMVVPGWNPKGYLNNACHRIAVKIV</sequence>
<reference evidence="7 8" key="1">
    <citation type="submission" date="2020-09" db="EMBL/GenBank/DDBJ databases">
        <title>Sinomicrobium weinanense sp. nov., a halophilic bacteria isolated from saline-alkali soil.</title>
        <authorList>
            <person name="Wu P."/>
            <person name="Ren H."/>
            <person name="Mei Y."/>
            <person name="Liang Y."/>
            <person name="Chen Z."/>
        </authorList>
    </citation>
    <scope>NUCLEOTIDE SEQUENCE [LARGE SCALE GENOMIC DNA]</scope>
    <source>
        <strain evidence="7 8">FJxs</strain>
    </source>
</reference>
<dbReference type="InterPro" id="IPR008335">
    <property type="entry name" value="Mopterin_OxRdtase_euk"/>
</dbReference>
<dbReference type="Gene3D" id="2.60.40.650">
    <property type="match status" value="1"/>
</dbReference>
<evidence type="ECO:0000313" key="8">
    <source>
        <dbReference type="Proteomes" id="UP000653730"/>
    </source>
</evidence>
<comment type="cofactor">
    <cofactor evidence="1">
        <name>Mo-molybdopterin</name>
        <dbReference type="ChEBI" id="CHEBI:71302"/>
    </cofactor>
</comment>
<dbReference type="Gene3D" id="3.90.420.10">
    <property type="entry name" value="Oxidoreductase, molybdopterin-binding domain"/>
    <property type="match status" value="1"/>
</dbReference>
<evidence type="ECO:0000256" key="1">
    <source>
        <dbReference type="ARBA" id="ARBA00001924"/>
    </source>
</evidence>
<dbReference type="Pfam" id="PF03404">
    <property type="entry name" value="Mo-co_dimer"/>
    <property type="match status" value="1"/>
</dbReference>
<keyword evidence="4" id="KW-0560">Oxidoreductase</keyword>
<dbReference type="InterPro" id="IPR036374">
    <property type="entry name" value="OxRdtase_Mopterin-bd_sf"/>
</dbReference>
<dbReference type="GO" id="GO:0008482">
    <property type="term" value="F:sulfite oxidase activity"/>
    <property type="evidence" value="ECO:0007669"/>
    <property type="project" value="TreeGrafter"/>
</dbReference>
<dbReference type="AlphaFoldDB" id="A0A926JNK9"/>
<evidence type="ECO:0000259" key="6">
    <source>
        <dbReference type="Pfam" id="PF03404"/>
    </source>
</evidence>
<dbReference type="PANTHER" id="PTHR19372:SF7">
    <property type="entry name" value="SULFITE OXIDASE, MITOCHONDRIAL"/>
    <property type="match status" value="1"/>
</dbReference>
<dbReference type="EMBL" id="JACVDC010000001">
    <property type="protein sequence ID" value="MBC9794421.1"/>
    <property type="molecule type" value="Genomic_DNA"/>
</dbReference>
<dbReference type="CDD" id="cd02110">
    <property type="entry name" value="SO_family_Moco_dimer"/>
    <property type="match status" value="1"/>
</dbReference>
<evidence type="ECO:0000256" key="2">
    <source>
        <dbReference type="ARBA" id="ARBA00022505"/>
    </source>
</evidence>
<name>A0A926JNK9_9FLAO</name>
<protein>
    <submittedName>
        <fullName evidence="7">Sulfite oxidase</fullName>
    </submittedName>
</protein>
<dbReference type="Proteomes" id="UP000653730">
    <property type="component" value="Unassembled WGS sequence"/>
</dbReference>
<dbReference type="RefSeq" id="WP_187963577.1">
    <property type="nucleotide sequence ID" value="NZ_JACVDC010000001.1"/>
</dbReference>
<dbReference type="PRINTS" id="PR00407">
    <property type="entry name" value="EUMOPTERIN"/>
</dbReference>
<keyword evidence="2" id="KW-0500">Molybdenum</keyword>
<dbReference type="GO" id="GO:0020037">
    <property type="term" value="F:heme binding"/>
    <property type="evidence" value="ECO:0007669"/>
    <property type="project" value="TreeGrafter"/>
</dbReference>
<dbReference type="InterPro" id="IPR000572">
    <property type="entry name" value="OxRdtase_Mopterin-bd_dom"/>
</dbReference>
<dbReference type="GO" id="GO:0006790">
    <property type="term" value="P:sulfur compound metabolic process"/>
    <property type="evidence" value="ECO:0007669"/>
    <property type="project" value="TreeGrafter"/>
</dbReference>
<dbReference type="InterPro" id="IPR014756">
    <property type="entry name" value="Ig_E-set"/>
</dbReference>
<dbReference type="InterPro" id="IPR005066">
    <property type="entry name" value="MoCF_OxRdtse_dimer"/>
</dbReference>
<feature type="domain" description="Oxidoreductase molybdopterin-binding" evidence="5">
    <location>
        <begin position="87"/>
        <end position="259"/>
    </location>
</feature>
<dbReference type="PANTHER" id="PTHR19372">
    <property type="entry name" value="SULFITE REDUCTASE"/>
    <property type="match status" value="1"/>
</dbReference>
<organism evidence="7 8">
    <name type="scientific">Sinomicrobium weinanense</name>
    <dbReference type="NCBI Taxonomy" id="2842200"/>
    <lineage>
        <taxon>Bacteria</taxon>
        <taxon>Pseudomonadati</taxon>
        <taxon>Bacteroidota</taxon>
        <taxon>Flavobacteriia</taxon>
        <taxon>Flavobacteriales</taxon>
        <taxon>Flavobacteriaceae</taxon>
        <taxon>Sinomicrobium</taxon>
    </lineage>
</organism>
<evidence type="ECO:0000259" key="5">
    <source>
        <dbReference type="Pfam" id="PF00174"/>
    </source>
</evidence>
<keyword evidence="8" id="KW-1185">Reference proteome</keyword>
<dbReference type="SUPFAM" id="SSF56524">
    <property type="entry name" value="Oxidoreductase molybdopterin-binding domain"/>
    <property type="match status" value="1"/>
</dbReference>
<evidence type="ECO:0000256" key="4">
    <source>
        <dbReference type="ARBA" id="ARBA00023002"/>
    </source>
</evidence>
<dbReference type="GO" id="GO:0030151">
    <property type="term" value="F:molybdenum ion binding"/>
    <property type="evidence" value="ECO:0007669"/>
    <property type="project" value="InterPro"/>
</dbReference>
<gene>
    <name evidence="7" type="ORF">IBL28_00460</name>
</gene>
<feature type="domain" description="Moybdenum cofactor oxidoreductase dimerisation" evidence="6">
    <location>
        <begin position="287"/>
        <end position="404"/>
    </location>
</feature>
<dbReference type="SUPFAM" id="SSF81296">
    <property type="entry name" value="E set domains"/>
    <property type="match status" value="1"/>
</dbReference>
<evidence type="ECO:0000313" key="7">
    <source>
        <dbReference type="EMBL" id="MBC9794421.1"/>
    </source>
</evidence>
<dbReference type="Pfam" id="PF00174">
    <property type="entry name" value="Oxidored_molyb"/>
    <property type="match status" value="1"/>
</dbReference>
<accession>A0A926JNK9</accession>
<dbReference type="GO" id="GO:0043546">
    <property type="term" value="F:molybdopterin cofactor binding"/>
    <property type="evidence" value="ECO:0007669"/>
    <property type="project" value="TreeGrafter"/>
</dbReference>
<evidence type="ECO:0000256" key="3">
    <source>
        <dbReference type="ARBA" id="ARBA00022723"/>
    </source>
</evidence>
<proteinExistence type="predicted"/>